<protein>
    <submittedName>
        <fullName evidence="1">Uncharacterized protein</fullName>
    </submittedName>
</protein>
<sequence length="39" mass="4223">MGDDPSVVISQWSPWQMGRISAAFDGFVFLNSLSSKSAC</sequence>
<proteinExistence type="predicted"/>
<organism evidence="1 2">
    <name type="scientific">Mycetohabitans rhizoxinica (strain DSM 19002 / CIP 109453 / HKI 454)</name>
    <name type="common">Paraburkholderia rhizoxinica</name>
    <dbReference type="NCBI Taxonomy" id="882378"/>
    <lineage>
        <taxon>Bacteria</taxon>
        <taxon>Pseudomonadati</taxon>
        <taxon>Pseudomonadota</taxon>
        <taxon>Betaproteobacteria</taxon>
        <taxon>Burkholderiales</taxon>
        <taxon>Burkholderiaceae</taxon>
        <taxon>Mycetohabitans</taxon>
    </lineage>
</organism>
<accession>E5AQ32</accession>
<dbReference type="AlphaFoldDB" id="E5AQ32"/>
<evidence type="ECO:0000313" key="2">
    <source>
        <dbReference type="Proteomes" id="UP000007437"/>
    </source>
</evidence>
<evidence type="ECO:0000313" key="1">
    <source>
        <dbReference type="EMBL" id="CBW74714.1"/>
    </source>
</evidence>
<reference evidence="1 2" key="1">
    <citation type="journal article" date="2011" name="J. Bacteriol.">
        <title>Complete genome sequence of Burkholderia rhizoxinica, an endosymbiont of Rhizopus microsporus.</title>
        <authorList>
            <person name="Lackner G."/>
            <person name="Moebius N."/>
            <person name="Partida-Martinez L."/>
            <person name="Hertweck C."/>
        </authorList>
    </citation>
    <scope>NUCLEOTIDE SEQUENCE [LARGE SCALE GENOMIC DNA]</scope>
    <source>
        <strain evidence="2">DSM 19002 / CIP 109453 / HKI 454</strain>
    </source>
</reference>
<gene>
    <name evidence="1" type="ordered locus">RBRH_04205</name>
</gene>
<name>E5AQ32_MYCRK</name>
<dbReference type="HOGENOM" id="CLU_3306217_0_0_4"/>
<dbReference type="EMBL" id="FR687359">
    <property type="protein sequence ID" value="CBW74714.1"/>
    <property type="molecule type" value="Genomic_DNA"/>
</dbReference>
<dbReference type="Proteomes" id="UP000007437">
    <property type="component" value="Chromosome"/>
</dbReference>
<dbReference type="KEGG" id="brh:RBRH_04205"/>